<feature type="compositionally biased region" description="Polar residues" evidence="1">
    <location>
        <begin position="301"/>
        <end position="313"/>
    </location>
</feature>
<keyword evidence="3" id="KW-1185">Reference proteome</keyword>
<dbReference type="RefSeq" id="WP_182809507.1">
    <property type="nucleotide sequence ID" value="NZ_JACJFM010000018.1"/>
</dbReference>
<feature type="compositionally biased region" description="Polar residues" evidence="1">
    <location>
        <begin position="258"/>
        <end position="267"/>
    </location>
</feature>
<feature type="compositionally biased region" description="Acidic residues" evidence="1">
    <location>
        <begin position="278"/>
        <end position="299"/>
    </location>
</feature>
<accession>A0A839ISS4</accession>
<dbReference type="AlphaFoldDB" id="A0A839ISS4"/>
<name>A0A839ISS4_9GAMM</name>
<feature type="compositionally biased region" description="Low complexity" evidence="1">
    <location>
        <begin position="332"/>
        <end position="343"/>
    </location>
</feature>
<reference evidence="2 3" key="1">
    <citation type="submission" date="2020-08" db="EMBL/GenBank/DDBJ databases">
        <title>Oceanospirillum sp. nov. isolated from marine sediment.</title>
        <authorList>
            <person name="Ji X."/>
        </authorList>
    </citation>
    <scope>NUCLEOTIDE SEQUENCE [LARGE SCALE GENOMIC DNA]</scope>
    <source>
        <strain evidence="2 3">D5</strain>
    </source>
</reference>
<dbReference type="Proteomes" id="UP000565262">
    <property type="component" value="Unassembled WGS sequence"/>
</dbReference>
<sequence length="349" mass="38870">MNMSEMGEVYAYLLRYRMAESRPAQRNRRASRAGLISERDVCAVLAQASEEEISQFRQFLNGQGLQLVFVDAADYPGIAAGGRMYILQRLPESDLPSMFSQQPVYASMRLRQESQEEIALWFLHLWLLLMGLLYTRNNRSLTDVSHYQEAVISIQELVSAMRQHIEQLRQSGVQGEQVSPAVRVLIDEKGEDIPRRVRVFVELMEQAGHLQRCNDKSDTEETETSGPLHASYQQTLLGALEAEQIGLHHLHHLLNDLNTLPESGSADSDSRESPSEDGPSEDGPSEDGPSEDGPSEDGPSEYNSALPSQTESYQAPEYASAPADLLSELDTDLPLTAPDTTDPSNQENH</sequence>
<feature type="region of interest" description="Disordered" evidence="1">
    <location>
        <begin position="258"/>
        <end position="349"/>
    </location>
</feature>
<dbReference type="EMBL" id="JACJFM010000018">
    <property type="protein sequence ID" value="MBB1487730.1"/>
    <property type="molecule type" value="Genomic_DNA"/>
</dbReference>
<protein>
    <submittedName>
        <fullName evidence="2">Uncharacterized protein</fullName>
    </submittedName>
</protein>
<evidence type="ECO:0000313" key="2">
    <source>
        <dbReference type="EMBL" id="MBB1487730.1"/>
    </source>
</evidence>
<proteinExistence type="predicted"/>
<comment type="caution">
    <text evidence="2">The sequence shown here is derived from an EMBL/GenBank/DDBJ whole genome shotgun (WGS) entry which is preliminary data.</text>
</comment>
<gene>
    <name evidence="2" type="ORF">H4O21_14055</name>
</gene>
<organism evidence="2 3">
    <name type="scientific">Oceanospirillum sediminis</name>
    <dbReference type="NCBI Taxonomy" id="2760088"/>
    <lineage>
        <taxon>Bacteria</taxon>
        <taxon>Pseudomonadati</taxon>
        <taxon>Pseudomonadota</taxon>
        <taxon>Gammaproteobacteria</taxon>
        <taxon>Oceanospirillales</taxon>
        <taxon>Oceanospirillaceae</taxon>
        <taxon>Oceanospirillum</taxon>
    </lineage>
</organism>
<evidence type="ECO:0000256" key="1">
    <source>
        <dbReference type="SAM" id="MobiDB-lite"/>
    </source>
</evidence>
<evidence type="ECO:0000313" key="3">
    <source>
        <dbReference type="Proteomes" id="UP000565262"/>
    </source>
</evidence>